<keyword evidence="2" id="KW-1185">Reference proteome</keyword>
<accession>A0AAW0GU43</accession>
<gene>
    <name evidence="1" type="ORF">QCA50_001765</name>
</gene>
<proteinExistence type="predicted"/>
<comment type="caution">
    <text evidence="1">The sequence shown here is derived from an EMBL/GenBank/DDBJ whole genome shotgun (WGS) entry which is preliminary data.</text>
</comment>
<dbReference type="Proteomes" id="UP001385951">
    <property type="component" value="Unassembled WGS sequence"/>
</dbReference>
<evidence type="ECO:0000313" key="1">
    <source>
        <dbReference type="EMBL" id="KAK7694579.1"/>
    </source>
</evidence>
<sequence length="119" mass="13166">MSGGATMSYLYTRYSTTTQSIPPSKISPWFGRTKSCKVLGRQVCICTMHTAKSHTDESMTWNGNLFPRSEQLGDWQNTISEPSNTSSIQIISKMGISCAFRRCGALMGLLPATRGYTKK</sequence>
<protein>
    <submittedName>
        <fullName evidence="1">Uncharacterized protein</fullName>
    </submittedName>
</protein>
<evidence type="ECO:0000313" key="2">
    <source>
        <dbReference type="Proteomes" id="UP001385951"/>
    </source>
</evidence>
<organism evidence="1 2">
    <name type="scientific">Cerrena zonata</name>
    <dbReference type="NCBI Taxonomy" id="2478898"/>
    <lineage>
        <taxon>Eukaryota</taxon>
        <taxon>Fungi</taxon>
        <taxon>Dikarya</taxon>
        <taxon>Basidiomycota</taxon>
        <taxon>Agaricomycotina</taxon>
        <taxon>Agaricomycetes</taxon>
        <taxon>Polyporales</taxon>
        <taxon>Cerrenaceae</taxon>
        <taxon>Cerrena</taxon>
    </lineage>
</organism>
<name>A0AAW0GU43_9APHY</name>
<dbReference type="EMBL" id="JASBNA010000002">
    <property type="protein sequence ID" value="KAK7694579.1"/>
    <property type="molecule type" value="Genomic_DNA"/>
</dbReference>
<dbReference type="AlphaFoldDB" id="A0AAW0GU43"/>
<reference evidence="1 2" key="1">
    <citation type="submission" date="2022-09" db="EMBL/GenBank/DDBJ databases">
        <authorList>
            <person name="Palmer J.M."/>
        </authorList>
    </citation>
    <scope>NUCLEOTIDE SEQUENCE [LARGE SCALE GENOMIC DNA]</scope>
    <source>
        <strain evidence="1 2">DSM 7382</strain>
    </source>
</reference>